<evidence type="ECO:0000256" key="2">
    <source>
        <dbReference type="ARBA" id="ARBA00018953"/>
    </source>
</evidence>
<evidence type="ECO:0000313" key="11">
    <source>
        <dbReference type="Proteomes" id="UP000250443"/>
    </source>
</evidence>
<comment type="similarity">
    <text evidence="6">Belongs to the fabD family.</text>
</comment>
<feature type="domain" description="Malonyl-CoA:ACP transacylase (MAT)" evidence="8">
    <location>
        <begin position="6"/>
        <end position="306"/>
    </location>
</feature>
<dbReference type="SMART" id="SM00827">
    <property type="entry name" value="PKS_AT"/>
    <property type="match status" value="1"/>
</dbReference>
<reference evidence="10 11" key="1">
    <citation type="submission" date="2018-06" db="EMBL/GenBank/DDBJ databases">
        <authorList>
            <consortium name="Pathogen Informatics"/>
            <person name="Doyle S."/>
        </authorList>
    </citation>
    <scope>NUCLEOTIDE SEQUENCE [LARGE SCALE GENOMIC DNA]</scope>
    <source>
        <strain evidence="10 11">NCTC11842</strain>
    </source>
</reference>
<comment type="catalytic activity">
    <reaction evidence="5 6">
        <text>holo-[ACP] + malonyl-CoA = malonyl-[ACP] + CoA</text>
        <dbReference type="Rhea" id="RHEA:41792"/>
        <dbReference type="Rhea" id="RHEA-COMP:9623"/>
        <dbReference type="Rhea" id="RHEA-COMP:9685"/>
        <dbReference type="ChEBI" id="CHEBI:57287"/>
        <dbReference type="ChEBI" id="CHEBI:57384"/>
        <dbReference type="ChEBI" id="CHEBI:64479"/>
        <dbReference type="ChEBI" id="CHEBI:78449"/>
        <dbReference type="EC" id="2.3.1.39"/>
    </reaction>
</comment>
<dbReference type="Proteomes" id="UP000626180">
    <property type="component" value="Unassembled WGS sequence"/>
</dbReference>
<feature type="active site" evidence="7">
    <location>
        <position position="195"/>
    </location>
</feature>
<evidence type="ECO:0000259" key="8">
    <source>
        <dbReference type="SMART" id="SM00827"/>
    </source>
</evidence>
<dbReference type="Gene3D" id="3.30.70.250">
    <property type="entry name" value="Malonyl-CoA ACP transacylase, ACP-binding"/>
    <property type="match status" value="1"/>
</dbReference>
<dbReference type="EC" id="2.3.1.39" evidence="1 6"/>
<keyword evidence="4 6" id="KW-0012">Acyltransferase</keyword>
<keyword evidence="12" id="KW-1185">Reference proteome</keyword>
<evidence type="ECO:0000256" key="4">
    <source>
        <dbReference type="ARBA" id="ARBA00023315"/>
    </source>
</evidence>
<keyword evidence="3 6" id="KW-0808">Transferase</keyword>
<dbReference type="PANTHER" id="PTHR42681:SF1">
    <property type="entry name" value="MALONYL-COA-ACYL CARRIER PROTEIN TRANSACYLASE, MITOCHONDRIAL"/>
    <property type="match status" value="1"/>
</dbReference>
<feature type="active site" evidence="7">
    <location>
        <position position="86"/>
    </location>
</feature>
<dbReference type="PANTHER" id="PTHR42681">
    <property type="entry name" value="MALONYL-COA-ACYL CARRIER PROTEIN TRANSACYLASE, MITOCHONDRIAL"/>
    <property type="match status" value="1"/>
</dbReference>
<accession>A0A2X2DAM4</accession>
<dbReference type="EMBL" id="UAUF01000015">
    <property type="protein sequence ID" value="SPZ16424.1"/>
    <property type="molecule type" value="Genomic_DNA"/>
</dbReference>
<dbReference type="SUPFAM" id="SSF52151">
    <property type="entry name" value="FabD/lysophospholipase-like"/>
    <property type="match status" value="1"/>
</dbReference>
<dbReference type="EMBL" id="JADMCD010000005">
    <property type="protein sequence ID" value="MBF8641367.1"/>
    <property type="molecule type" value="Genomic_DNA"/>
</dbReference>
<dbReference type="InterPro" id="IPR001227">
    <property type="entry name" value="Ac_transferase_dom_sf"/>
</dbReference>
<dbReference type="InterPro" id="IPR024925">
    <property type="entry name" value="Malonyl_CoA-ACP_transAc"/>
</dbReference>
<evidence type="ECO:0000256" key="1">
    <source>
        <dbReference type="ARBA" id="ARBA00013258"/>
    </source>
</evidence>
<proteinExistence type="inferred from homology"/>
<dbReference type="InterPro" id="IPR016035">
    <property type="entry name" value="Acyl_Trfase/lysoPLipase"/>
</dbReference>
<evidence type="ECO:0000256" key="6">
    <source>
        <dbReference type="PIRNR" id="PIRNR000446"/>
    </source>
</evidence>
<reference evidence="9 12" key="2">
    <citation type="submission" date="2020-10" db="EMBL/GenBank/DDBJ databases">
        <title>Genome sequences of Pseudomonas isolates.</title>
        <authorList>
            <person name="Wessels L."/>
            <person name="Reich F."/>
            <person name="Hammerl J."/>
        </authorList>
    </citation>
    <scope>NUCLEOTIDE SEQUENCE [LARGE SCALE GENOMIC DNA]</scope>
    <source>
        <strain evidence="9 12">20-MO00624-0</strain>
    </source>
</reference>
<dbReference type="Proteomes" id="UP000250443">
    <property type="component" value="Unassembled WGS sequence"/>
</dbReference>
<gene>
    <name evidence="10" type="primary">fabD_2</name>
    <name evidence="9" type="synonym">mdcH</name>
    <name evidence="9" type="ORF">IRZ65_11800</name>
    <name evidence="10" type="ORF">NCTC11842_05456</name>
</gene>
<evidence type="ECO:0000256" key="3">
    <source>
        <dbReference type="ARBA" id="ARBA00022679"/>
    </source>
</evidence>
<dbReference type="AlphaFoldDB" id="A0A2X2DAM4"/>
<evidence type="ECO:0000256" key="7">
    <source>
        <dbReference type="PIRSR" id="PIRSR000446-1"/>
    </source>
</evidence>
<dbReference type="InterPro" id="IPR017554">
    <property type="entry name" value="Malonate_deCOase_MdcHsu"/>
</dbReference>
<evidence type="ECO:0000256" key="5">
    <source>
        <dbReference type="ARBA" id="ARBA00048462"/>
    </source>
</evidence>
<dbReference type="PIRSF" id="PIRSF000446">
    <property type="entry name" value="Mct"/>
    <property type="match status" value="1"/>
</dbReference>
<dbReference type="RefSeq" id="WP_010798973.1">
    <property type="nucleotide sequence ID" value="NZ_CP069263.1"/>
</dbReference>
<dbReference type="InterPro" id="IPR050858">
    <property type="entry name" value="Mal-CoA-ACP_Trans/PKS_FabD"/>
</dbReference>
<dbReference type="GO" id="GO:0004314">
    <property type="term" value="F:[acyl-carrier-protein] S-malonyltransferase activity"/>
    <property type="evidence" value="ECO:0007669"/>
    <property type="project" value="UniProtKB-EC"/>
</dbReference>
<dbReference type="NCBIfam" id="TIGR03131">
    <property type="entry name" value="malonate_mdcH"/>
    <property type="match status" value="1"/>
</dbReference>
<dbReference type="Gene3D" id="3.40.366.10">
    <property type="entry name" value="Malonyl-Coenzyme A Acyl Carrier Protein, domain 2"/>
    <property type="match status" value="1"/>
</dbReference>
<dbReference type="GO" id="GO:0005829">
    <property type="term" value="C:cytosol"/>
    <property type="evidence" value="ECO:0007669"/>
    <property type="project" value="TreeGrafter"/>
</dbReference>
<dbReference type="InterPro" id="IPR016036">
    <property type="entry name" value="Malonyl_transacylase_ACP-bd"/>
</dbReference>
<dbReference type="Pfam" id="PF00698">
    <property type="entry name" value="Acyl_transf_1"/>
    <property type="match status" value="1"/>
</dbReference>
<name>A0A2X2DAM4_PSELU</name>
<dbReference type="GO" id="GO:0006633">
    <property type="term" value="P:fatty acid biosynthetic process"/>
    <property type="evidence" value="ECO:0007669"/>
    <property type="project" value="TreeGrafter"/>
</dbReference>
<evidence type="ECO:0000313" key="9">
    <source>
        <dbReference type="EMBL" id="MBF8641367.1"/>
    </source>
</evidence>
<evidence type="ECO:0000313" key="10">
    <source>
        <dbReference type="EMBL" id="SPZ16424.1"/>
    </source>
</evidence>
<sequence>MSSLFLFPGQGAQQPGMLHTLPDALVVRDTLREAEAILNVSLDMLDTDEALQSTHAVQLCLLIAGVASARLLLEQAPAPDYVAGLSIGAYPAAVTANALDYTDALRLVDLRGKLMQEAFPNGYGMLAMLGLQRHEAEYLIEATSTTNAPVFLANSNAEQQFIASGSDVALAALAEKVRSGGTGVTRRLAVSVPSHCALLTEPANRLAAAFQPITLRRPQIRYLSGSSARLIMDPARLADDLAFNMSRTVEWHATLQNAQERGVRLTVELAPGTVLTTLAKRVINPGTAVAFQGTRTDTITALLREEANRDR</sequence>
<evidence type="ECO:0000313" key="12">
    <source>
        <dbReference type="Proteomes" id="UP000626180"/>
    </source>
</evidence>
<dbReference type="SUPFAM" id="SSF55048">
    <property type="entry name" value="Probable ACP-binding domain of malonyl-CoA ACP transacylase"/>
    <property type="match status" value="1"/>
</dbReference>
<protein>
    <recommendedName>
        <fullName evidence="2 6">Malonyl CoA-acyl carrier protein transacylase</fullName>
        <ecNumber evidence="1 6">2.3.1.39</ecNumber>
    </recommendedName>
</protein>
<dbReference type="InterPro" id="IPR014043">
    <property type="entry name" value="Acyl_transferase_dom"/>
</dbReference>
<organism evidence="10 11">
    <name type="scientific">Pseudomonas luteola</name>
    <dbReference type="NCBI Taxonomy" id="47886"/>
    <lineage>
        <taxon>Bacteria</taxon>
        <taxon>Pseudomonadati</taxon>
        <taxon>Pseudomonadota</taxon>
        <taxon>Gammaproteobacteria</taxon>
        <taxon>Pseudomonadales</taxon>
        <taxon>Pseudomonadaceae</taxon>
        <taxon>Pseudomonas</taxon>
    </lineage>
</organism>